<sequence length="147" mass="16648">MKCGIHAFHPDKVLDQLPDHEVSKEDDEIINVRVSDGVLGTLKSMRGVDESRPKKRQKKLSVIPSESISAEDIRASGRETMTTSSSIVIEKRREREQQENLQGEEPNSVDRDVPMNECDRFSSTSDMARAENTERQSSFVGNFVIER</sequence>
<feature type="region of interest" description="Disordered" evidence="1">
    <location>
        <begin position="45"/>
        <end position="147"/>
    </location>
</feature>
<accession>A0AA36BAU3</accession>
<evidence type="ECO:0000313" key="2">
    <source>
        <dbReference type="EMBL" id="CAI9730764.1"/>
    </source>
</evidence>
<feature type="compositionally biased region" description="Basic and acidic residues" evidence="1">
    <location>
        <begin position="89"/>
        <end position="98"/>
    </location>
</feature>
<proteinExistence type="predicted"/>
<organism evidence="2 3">
    <name type="scientific">Octopus vulgaris</name>
    <name type="common">Common octopus</name>
    <dbReference type="NCBI Taxonomy" id="6645"/>
    <lineage>
        <taxon>Eukaryota</taxon>
        <taxon>Metazoa</taxon>
        <taxon>Spiralia</taxon>
        <taxon>Lophotrochozoa</taxon>
        <taxon>Mollusca</taxon>
        <taxon>Cephalopoda</taxon>
        <taxon>Coleoidea</taxon>
        <taxon>Octopodiformes</taxon>
        <taxon>Octopoda</taxon>
        <taxon>Incirrata</taxon>
        <taxon>Octopodidae</taxon>
        <taxon>Octopus</taxon>
    </lineage>
</organism>
<dbReference type="Proteomes" id="UP001162480">
    <property type="component" value="Chromosome 11"/>
</dbReference>
<keyword evidence="3" id="KW-1185">Reference proteome</keyword>
<gene>
    <name evidence="2" type="ORF">OCTVUL_1B001414</name>
</gene>
<evidence type="ECO:0000313" key="3">
    <source>
        <dbReference type="Proteomes" id="UP001162480"/>
    </source>
</evidence>
<dbReference type="AlphaFoldDB" id="A0AA36BAU3"/>
<evidence type="ECO:0000256" key="1">
    <source>
        <dbReference type="SAM" id="MobiDB-lite"/>
    </source>
</evidence>
<feature type="compositionally biased region" description="Basic and acidic residues" evidence="1">
    <location>
        <begin position="108"/>
        <end position="120"/>
    </location>
</feature>
<name>A0AA36BAU3_OCTVU</name>
<reference evidence="2" key="1">
    <citation type="submission" date="2023-08" db="EMBL/GenBank/DDBJ databases">
        <authorList>
            <person name="Alioto T."/>
            <person name="Alioto T."/>
            <person name="Gomez Garrido J."/>
        </authorList>
    </citation>
    <scope>NUCLEOTIDE SEQUENCE</scope>
</reference>
<dbReference type="EMBL" id="OX597824">
    <property type="protein sequence ID" value="CAI9730764.1"/>
    <property type="molecule type" value="Genomic_DNA"/>
</dbReference>
<protein>
    <submittedName>
        <fullName evidence="2">Uncharacterized protein</fullName>
    </submittedName>
</protein>